<feature type="transmembrane region" description="Helical" evidence="8">
    <location>
        <begin position="283"/>
        <end position="306"/>
    </location>
</feature>
<reference evidence="9" key="1">
    <citation type="journal article" date="2020" name="J. ISSAAS">
        <title>Lactobacilli and other gastrointestinal microbiota of Peromyscus leucopus, reservoir host for agents of Lyme disease and other zoonoses in North America.</title>
        <authorList>
            <person name="Milovic A."/>
            <person name="Bassam K."/>
            <person name="Shao H."/>
            <person name="Chatzistamou I."/>
            <person name="Tufts D.M."/>
            <person name="Diuk-Wasser M."/>
            <person name="Barbour A.G."/>
        </authorList>
    </citation>
    <scope>NUCLEOTIDE SEQUENCE</scope>
    <source>
        <strain evidence="9">LL70</strain>
    </source>
</reference>
<evidence type="ECO:0000256" key="6">
    <source>
        <dbReference type="ARBA" id="ARBA00023136"/>
    </source>
</evidence>
<feature type="transmembrane region" description="Helical" evidence="8">
    <location>
        <begin position="313"/>
        <end position="335"/>
    </location>
</feature>
<keyword evidence="5 8" id="KW-1133">Transmembrane helix</keyword>
<accession>A0A6G8F161</accession>
<keyword evidence="2 7" id="KW-1003">Cell membrane</keyword>
<evidence type="ECO:0000313" key="9">
    <source>
        <dbReference type="EMBL" id="QIM10024.1"/>
    </source>
</evidence>
<dbReference type="InterPro" id="IPR005661">
    <property type="entry name" value="OadB_MmdB"/>
</dbReference>
<dbReference type="GO" id="GO:0005886">
    <property type="term" value="C:plasma membrane"/>
    <property type="evidence" value="ECO:0007669"/>
    <property type="project" value="UniProtKB-SubCell"/>
</dbReference>
<evidence type="ECO:0000256" key="2">
    <source>
        <dbReference type="ARBA" id="ARBA00022475"/>
    </source>
</evidence>
<feature type="transmembrane region" description="Helical" evidence="8">
    <location>
        <begin position="236"/>
        <end position="263"/>
    </location>
</feature>
<dbReference type="NCBIfam" id="TIGR01109">
    <property type="entry name" value="Na_pump_decarbB"/>
    <property type="match status" value="1"/>
</dbReference>
<keyword evidence="3 8" id="KW-0812">Transmembrane</keyword>
<comment type="subcellular location">
    <subcellularLocation>
        <location evidence="1">Cell membrane</location>
        <topology evidence="1">Multi-pass membrane protein</topology>
    </subcellularLocation>
</comment>
<dbReference type="PIRSF" id="PIRSF015658">
    <property type="entry name" value="MmdB_OadB"/>
    <property type="match status" value="1"/>
</dbReference>
<evidence type="ECO:0000256" key="4">
    <source>
        <dbReference type="ARBA" id="ARBA00022967"/>
    </source>
</evidence>
<evidence type="ECO:0000256" key="7">
    <source>
        <dbReference type="PIRNR" id="PIRNR015658"/>
    </source>
</evidence>
<feature type="transmembrane region" description="Helical" evidence="8">
    <location>
        <begin position="126"/>
        <end position="149"/>
    </location>
</feature>
<feature type="transmembrane region" description="Helical" evidence="8">
    <location>
        <begin position="185"/>
        <end position="206"/>
    </location>
</feature>
<evidence type="ECO:0000256" key="8">
    <source>
        <dbReference type="SAM" id="Phobius"/>
    </source>
</evidence>
<dbReference type="GO" id="GO:0016829">
    <property type="term" value="F:lyase activity"/>
    <property type="evidence" value="ECO:0007669"/>
    <property type="project" value="InterPro"/>
</dbReference>
<dbReference type="PANTHER" id="PTHR35806">
    <property type="entry name" value="OXALOACETATE DECARBOXYLASE BETA CHAIN 2"/>
    <property type="match status" value="1"/>
</dbReference>
<proteinExistence type="predicted"/>
<dbReference type="GO" id="GO:0006814">
    <property type="term" value="P:sodium ion transport"/>
    <property type="evidence" value="ECO:0007669"/>
    <property type="project" value="UniProtKB-UniRule"/>
</dbReference>
<name>A0A6G8F161_9BACT</name>
<dbReference type="EMBL" id="MN990733">
    <property type="protein sequence ID" value="QIM10024.1"/>
    <property type="molecule type" value="Genomic_DNA"/>
</dbReference>
<keyword evidence="4" id="KW-1278">Translocase</keyword>
<protein>
    <submittedName>
        <fullName evidence="9">Glutaconyl-CoA decarboxylase subunit beta</fullName>
    </submittedName>
</protein>
<keyword evidence="7" id="KW-0813">Transport</keyword>
<evidence type="ECO:0000256" key="1">
    <source>
        <dbReference type="ARBA" id="ARBA00004651"/>
    </source>
</evidence>
<evidence type="ECO:0000256" key="3">
    <source>
        <dbReference type="ARBA" id="ARBA00022692"/>
    </source>
</evidence>
<keyword evidence="7" id="KW-0915">Sodium</keyword>
<feature type="transmembrane region" description="Helical" evidence="8">
    <location>
        <begin position="12"/>
        <end position="29"/>
    </location>
</feature>
<feature type="transmembrane region" description="Helical" evidence="8">
    <location>
        <begin position="92"/>
        <end position="114"/>
    </location>
</feature>
<organism evidence="9">
    <name type="scientific">uncultured Prevotella sp</name>
    <dbReference type="NCBI Taxonomy" id="159272"/>
    <lineage>
        <taxon>Bacteria</taxon>
        <taxon>Pseudomonadati</taxon>
        <taxon>Bacteroidota</taxon>
        <taxon>Bacteroidia</taxon>
        <taxon>Bacteroidales</taxon>
        <taxon>Prevotellaceae</taxon>
        <taxon>Prevotella</taxon>
        <taxon>environmental samples</taxon>
    </lineage>
</organism>
<feature type="transmembrane region" description="Helical" evidence="8">
    <location>
        <begin position="375"/>
        <end position="401"/>
    </location>
</feature>
<gene>
    <name evidence="9" type="ORF">Prevot485_1230</name>
</gene>
<keyword evidence="6 7" id="KW-0472">Membrane</keyword>
<evidence type="ECO:0000256" key="5">
    <source>
        <dbReference type="ARBA" id="ARBA00022989"/>
    </source>
</evidence>
<dbReference type="Pfam" id="PF03977">
    <property type="entry name" value="OAD_beta"/>
    <property type="match status" value="1"/>
</dbReference>
<feature type="transmembrane region" description="Helical" evidence="8">
    <location>
        <begin position="36"/>
        <end position="57"/>
    </location>
</feature>
<sequence>MTAFAQTGGDWSFLIMLAIACVILYLGIVKKYEPLLLIPIGMGVLLANFPGGGMGVAQATSDGYVTLPDGSQEIIWDMPLHKIAHDLGLMNFIYYMCIKTGFIPPIIFMGVGALTDFGPMLRNLRLSIFGAGAQFGIFAVLLAALAMGFTPKEAASLGIIGGADGPTAIFTTIQLAPQLLGPIAIAAYSYMALVPVIIPLVVKLLCTKKELMINMKEQDKKYPNTMEIKNLRVLKILFPICVTIIVALLVPTAVSLVGMLMFGNLLKELGSMTGRLFDAASNAIMNIATIFLGLSVGATMTSEAFLNLQTIGIVVGGFLAFALSIAAGICMVKVFNLFVKKKVNPLVGATGLSAVPMASRVANEISTKYDPKNHVLNYCMASNISGVIGSAVAAGVLISFLK</sequence>
<keyword evidence="7" id="KW-0739">Sodium transport</keyword>
<keyword evidence="7" id="KW-0406">Ion transport</keyword>
<dbReference type="AlphaFoldDB" id="A0A6G8F161"/>
<dbReference type="PANTHER" id="PTHR35806:SF1">
    <property type="entry name" value="OXALOACETATE DECARBOXYLASE BETA CHAIN 2"/>
    <property type="match status" value="1"/>
</dbReference>